<dbReference type="OrthoDB" id="6024054at2"/>
<comment type="caution">
    <text evidence="2">The sequence shown here is derived from an EMBL/GenBank/DDBJ whole genome shotgun (WGS) entry which is preliminary data.</text>
</comment>
<name>A0A108UBA7_9GAMM</name>
<feature type="signal peptide" evidence="1">
    <location>
        <begin position="1"/>
        <end position="26"/>
    </location>
</feature>
<protein>
    <recommendedName>
        <fullName evidence="4">VCBS repeat-containing protein</fullName>
    </recommendedName>
</protein>
<accession>A0A108UBA7</accession>
<evidence type="ECO:0000256" key="1">
    <source>
        <dbReference type="SAM" id="SignalP"/>
    </source>
</evidence>
<evidence type="ECO:0000313" key="2">
    <source>
        <dbReference type="EMBL" id="KWS05968.1"/>
    </source>
</evidence>
<organism evidence="2 3">
    <name type="scientific">Lysobacter capsici AZ78</name>
    <dbReference type="NCBI Taxonomy" id="1444315"/>
    <lineage>
        <taxon>Bacteria</taxon>
        <taxon>Pseudomonadati</taxon>
        <taxon>Pseudomonadota</taxon>
        <taxon>Gammaproteobacteria</taxon>
        <taxon>Lysobacterales</taxon>
        <taxon>Lysobacteraceae</taxon>
        <taxon>Lysobacter</taxon>
    </lineage>
</organism>
<keyword evidence="1" id="KW-0732">Signal</keyword>
<keyword evidence="3" id="KW-1185">Reference proteome</keyword>
<evidence type="ECO:0000313" key="3">
    <source>
        <dbReference type="Proteomes" id="UP000023435"/>
    </source>
</evidence>
<dbReference type="RefSeq" id="WP_036113178.1">
    <property type="nucleotide sequence ID" value="NZ_JAJA02000001.1"/>
</dbReference>
<proteinExistence type="predicted"/>
<evidence type="ECO:0008006" key="4">
    <source>
        <dbReference type="Google" id="ProtNLM"/>
    </source>
</evidence>
<dbReference type="AlphaFoldDB" id="A0A108UBA7"/>
<sequence length="146" mass="15492">MLTTKTSLALAALLALGLLPSGGARAEQYDAPINIGTLACPAGSTGYGNARFIVFPFFTNTVPNYRMTIWCSAAGSGRRGHFEPGVGGVFVAWPYAGGSFGVGWPASPNHSNQYQLLDVDSDGDLDVFQLLETSPNTWSVFLSRTQ</sequence>
<gene>
    <name evidence="2" type="ORF">AZ78_3522</name>
</gene>
<dbReference type="EMBL" id="JAJA02000001">
    <property type="protein sequence ID" value="KWS05968.1"/>
    <property type="molecule type" value="Genomic_DNA"/>
</dbReference>
<reference evidence="2 3" key="1">
    <citation type="journal article" date="2014" name="Genome Announc.">
        <title>Draft Genome Sequence of Lysobacter capsici AZ78, a Bacterium Antagonistic to Plant-Pathogenic Oomycetes.</title>
        <authorList>
            <person name="Puopolo G."/>
            <person name="Sonego P."/>
            <person name="Engelen K."/>
            <person name="Pertot I."/>
        </authorList>
    </citation>
    <scope>NUCLEOTIDE SEQUENCE [LARGE SCALE GENOMIC DNA]</scope>
    <source>
        <strain evidence="2 3">AZ78</strain>
    </source>
</reference>
<feature type="chain" id="PRO_5007131842" description="VCBS repeat-containing protein" evidence="1">
    <location>
        <begin position="27"/>
        <end position="146"/>
    </location>
</feature>
<dbReference type="Proteomes" id="UP000023435">
    <property type="component" value="Unassembled WGS sequence"/>
</dbReference>